<organism evidence="1 2">
    <name type="scientific">Engystomops pustulosus</name>
    <name type="common">Tungara frog</name>
    <name type="synonym">Physalaemus pustulosus</name>
    <dbReference type="NCBI Taxonomy" id="76066"/>
    <lineage>
        <taxon>Eukaryota</taxon>
        <taxon>Metazoa</taxon>
        <taxon>Chordata</taxon>
        <taxon>Craniata</taxon>
        <taxon>Vertebrata</taxon>
        <taxon>Euteleostomi</taxon>
        <taxon>Amphibia</taxon>
        <taxon>Batrachia</taxon>
        <taxon>Anura</taxon>
        <taxon>Neobatrachia</taxon>
        <taxon>Hyloidea</taxon>
        <taxon>Leptodactylidae</taxon>
        <taxon>Leiuperinae</taxon>
        <taxon>Engystomops</taxon>
    </lineage>
</organism>
<dbReference type="AlphaFoldDB" id="A0AAV6YHC4"/>
<dbReference type="Proteomes" id="UP000824782">
    <property type="component" value="Unassembled WGS sequence"/>
</dbReference>
<gene>
    <name evidence="1" type="ORF">GDO81_027127</name>
</gene>
<reference evidence="1" key="1">
    <citation type="thesis" date="2020" institute="ProQuest LLC" country="789 East Eisenhower Parkway, Ann Arbor, MI, USA">
        <title>Comparative Genomics and Chromosome Evolution.</title>
        <authorList>
            <person name="Mudd A.B."/>
        </authorList>
    </citation>
    <scope>NUCLEOTIDE SEQUENCE</scope>
    <source>
        <strain evidence="1">237g6f4</strain>
        <tissue evidence="1">Blood</tissue>
    </source>
</reference>
<name>A0AAV6YHC4_ENGPU</name>
<keyword evidence="2" id="KW-1185">Reference proteome</keyword>
<dbReference type="EMBL" id="WNYA01050537">
    <property type="protein sequence ID" value="KAG8536096.1"/>
    <property type="molecule type" value="Genomic_DNA"/>
</dbReference>
<evidence type="ECO:0000313" key="2">
    <source>
        <dbReference type="Proteomes" id="UP000824782"/>
    </source>
</evidence>
<proteinExistence type="predicted"/>
<protein>
    <submittedName>
        <fullName evidence="1">Uncharacterized protein</fullName>
    </submittedName>
</protein>
<accession>A0AAV6YHC4</accession>
<evidence type="ECO:0000313" key="1">
    <source>
        <dbReference type="EMBL" id="KAG8536096.1"/>
    </source>
</evidence>
<comment type="caution">
    <text evidence="1">The sequence shown here is derived from an EMBL/GenBank/DDBJ whole genome shotgun (WGS) entry which is preliminary data.</text>
</comment>
<sequence>MSVIKKVDLPPGTLLWLRWFFRVCGDTVTSLSGSVSPLIRDNPTDTTHSTGGVYCTGCPKSHPVSAIHHVRCVWRGVITSCNCESSFWRGRILDTSPCIPAPTLGSVPCSRKPEQAHSSPHYTSCCFWG</sequence>